<dbReference type="EMBL" id="SMKI01000077">
    <property type="protein sequence ID" value="TDC76437.1"/>
    <property type="molecule type" value="Genomic_DNA"/>
</dbReference>
<proteinExistence type="predicted"/>
<dbReference type="InterPro" id="IPR036736">
    <property type="entry name" value="ACP-like_sf"/>
</dbReference>
<organism evidence="2 3">
    <name type="scientific">Streptomyces hainanensis</name>
    <dbReference type="NCBI Taxonomy" id="402648"/>
    <lineage>
        <taxon>Bacteria</taxon>
        <taxon>Bacillati</taxon>
        <taxon>Actinomycetota</taxon>
        <taxon>Actinomycetes</taxon>
        <taxon>Kitasatosporales</taxon>
        <taxon>Streptomycetaceae</taxon>
        <taxon>Streptomyces</taxon>
    </lineage>
</organism>
<feature type="domain" description="Carrier" evidence="1">
    <location>
        <begin position="11"/>
        <end position="88"/>
    </location>
</feature>
<sequence>MDQGTRQQMPFSPVREFETVLHANLGLPASHRLDYGIPLADYGLDSLTAVNIMGDLEDRFQITFPDERITHSMFSTAGSLWDALAELLPKWKTLPSAVVADVVAAEPLTGGMANDVWRLTLTDGSRLVLKGSSRAPADLFPLEVEGLRALGGTGGLRVPRVIEVSARHLLLESMESNLPGTNVFWEAAGRAVAALHSVSADRFGWDSDGWLGLLPQENGWLDGGHEFFAERRILRYVREPKVRQALDSADVAGLERICARLPQLVPPAPGALNHGDLWRGNIVATAAGEPAFIDPAVCWMWPESELSMMYCTAPPSEHFFGAYQEVSPLADGWRERMPLLHLREHLSVLAHFGAVGDHVEKIRAVIRTFS</sequence>
<evidence type="ECO:0000259" key="1">
    <source>
        <dbReference type="PROSITE" id="PS50075"/>
    </source>
</evidence>
<dbReference type="RefSeq" id="WP_132817568.1">
    <property type="nucleotide sequence ID" value="NZ_SMKI01000077.1"/>
</dbReference>
<keyword evidence="3" id="KW-1185">Reference proteome</keyword>
<name>A0A4R4TG22_9ACTN</name>
<protein>
    <submittedName>
        <fullName evidence="2">Aminoglycoside phosphotransferase</fullName>
    </submittedName>
</protein>
<dbReference type="InterPro" id="IPR011009">
    <property type="entry name" value="Kinase-like_dom_sf"/>
</dbReference>
<dbReference type="SUPFAM" id="SSF47336">
    <property type="entry name" value="ACP-like"/>
    <property type="match status" value="1"/>
</dbReference>
<evidence type="ECO:0000313" key="2">
    <source>
        <dbReference type="EMBL" id="TDC76437.1"/>
    </source>
</evidence>
<dbReference type="InterPro" id="IPR016477">
    <property type="entry name" value="Fructo-/Ketosamine-3-kinase"/>
</dbReference>
<keyword evidence="2" id="KW-0808">Transferase</keyword>
<dbReference type="PANTHER" id="PTHR12149">
    <property type="entry name" value="FRUCTOSAMINE 3 KINASE-RELATED PROTEIN"/>
    <property type="match status" value="1"/>
</dbReference>
<comment type="caution">
    <text evidence="2">The sequence shown here is derived from an EMBL/GenBank/DDBJ whole genome shotgun (WGS) entry which is preliminary data.</text>
</comment>
<dbReference type="AlphaFoldDB" id="A0A4R4TG22"/>
<dbReference type="SUPFAM" id="SSF56112">
    <property type="entry name" value="Protein kinase-like (PK-like)"/>
    <property type="match status" value="1"/>
</dbReference>
<evidence type="ECO:0000313" key="3">
    <source>
        <dbReference type="Proteomes" id="UP000295345"/>
    </source>
</evidence>
<dbReference type="PROSITE" id="PS50075">
    <property type="entry name" value="CARRIER"/>
    <property type="match status" value="1"/>
</dbReference>
<dbReference type="GO" id="GO:0016740">
    <property type="term" value="F:transferase activity"/>
    <property type="evidence" value="ECO:0007669"/>
    <property type="project" value="UniProtKB-KW"/>
</dbReference>
<accession>A0A4R4TG22</accession>
<dbReference type="Gene3D" id="3.30.200.20">
    <property type="entry name" value="Phosphorylase Kinase, domain 1"/>
    <property type="match status" value="1"/>
</dbReference>
<dbReference type="Proteomes" id="UP000295345">
    <property type="component" value="Unassembled WGS sequence"/>
</dbReference>
<reference evidence="2 3" key="1">
    <citation type="submission" date="2019-03" db="EMBL/GenBank/DDBJ databases">
        <title>Draft genome sequences of novel Actinobacteria.</title>
        <authorList>
            <person name="Sahin N."/>
            <person name="Ay H."/>
            <person name="Saygin H."/>
        </authorList>
    </citation>
    <scope>NUCLEOTIDE SEQUENCE [LARGE SCALE GENOMIC DNA]</scope>
    <source>
        <strain evidence="2 3">DSM 41900</strain>
    </source>
</reference>
<dbReference type="Pfam" id="PF00550">
    <property type="entry name" value="PP-binding"/>
    <property type="match status" value="1"/>
</dbReference>
<dbReference type="Pfam" id="PF03881">
    <property type="entry name" value="Fructosamin_kin"/>
    <property type="match status" value="1"/>
</dbReference>
<dbReference type="InterPro" id="IPR009081">
    <property type="entry name" value="PP-bd_ACP"/>
</dbReference>
<dbReference type="Gene3D" id="1.10.1200.10">
    <property type="entry name" value="ACP-like"/>
    <property type="match status" value="1"/>
</dbReference>
<dbReference type="Gene3D" id="3.90.1200.10">
    <property type="match status" value="1"/>
</dbReference>
<dbReference type="PANTHER" id="PTHR12149:SF8">
    <property type="entry name" value="PROTEIN-RIBULOSAMINE 3-KINASE"/>
    <property type="match status" value="1"/>
</dbReference>
<dbReference type="OrthoDB" id="5291879at2"/>
<gene>
    <name evidence="2" type="ORF">E1283_09895</name>
</gene>